<accession>A0A317WE58</accession>
<keyword evidence="2" id="KW-1185">Reference proteome</keyword>
<reference evidence="1" key="1">
    <citation type="submission" date="2016-12" db="EMBL/GenBank/DDBJ databases">
        <title>The genomes of Aspergillus section Nigri reveals drivers in fungal speciation.</title>
        <authorList>
            <consortium name="DOE Joint Genome Institute"/>
            <person name="Vesth T.C."/>
            <person name="Nybo J."/>
            <person name="Theobald S."/>
            <person name="Brandl J."/>
            <person name="Frisvad J.C."/>
            <person name="Nielsen K.F."/>
            <person name="Lyhne E.K."/>
            <person name="Kogle M.E."/>
            <person name="Kuo A."/>
            <person name="Riley R."/>
            <person name="Clum A."/>
            <person name="Nolan M."/>
            <person name="Lipzen A."/>
            <person name="Salamov A."/>
            <person name="Henrissat B."/>
            <person name="Wiebenga A."/>
            <person name="De vries R.P."/>
            <person name="Grigoriev I.V."/>
            <person name="Mortensen U.H."/>
            <person name="Andersen M.R."/>
            <person name="Baker S.E."/>
        </authorList>
    </citation>
    <scope>NUCLEOTIDE SEQUENCE</scope>
    <source>
        <strain evidence="1">CBS 122712</strain>
    </source>
</reference>
<dbReference type="VEuPathDB" id="FungiDB:BO83DRAFT_84424"/>
<proteinExistence type="predicted"/>
<comment type="caution">
    <text evidence="1">The sequence shown here is derived from an EMBL/GenBank/DDBJ whole genome shotgun (WGS) entry which is preliminary data.</text>
</comment>
<organism evidence="1 2">
    <name type="scientific">Aspergillus eucalypticola (strain CBS 122712 / IBT 29274)</name>
    <dbReference type="NCBI Taxonomy" id="1448314"/>
    <lineage>
        <taxon>Eukaryota</taxon>
        <taxon>Fungi</taxon>
        <taxon>Dikarya</taxon>
        <taxon>Ascomycota</taxon>
        <taxon>Pezizomycotina</taxon>
        <taxon>Eurotiomycetes</taxon>
        <taxon>Eurotiomycetidae</taxon>
        <taxon>Eurotiales</taxon>
        <taxon>Aspergillaceae</taxon>
        <taxon>Aspergillus</taxon>
        <taxon>Aspergillus subgen. Circumdati</taxon>
    </lineage>
</organism>
<sequence length="65" mass="7043">MKLLLRVLQDVARVEADLDGLRRPRSLLGDVMVRDMAGSCGRGVHRPAGAAGFHGRCHGLDYGSR</sequence>
<gene>
    <name evidence="1" type="ORF">BO83DRAFT_84424</name>
</gene>
<name>A0A317WE58_ASPEC</name>
<dbReference type="RefSeq" id="XP_025392840.1">
    <property type="nucleotide sequence ID" value="XM_025537650.1"/>
</dbReference>
<protein>
    <submittedName>
        <fullName evidence="1">Uncharacterized protein</fullName>
    </submittedName>
</protein>
<dbReference type="GeneID" id="37059612"/>
<evidence type="ECO:0000313" key="1">
    <source>
        <dbReference type="EMBL" id="PWY84285.1"/>
    </source>
</evidence>
<evidence type="ECO:0000313" key="2">
    <source>
        <dbReference type="Proteomes" id="UP000246171"/>
    </source>
</evidence>
<dbReference type="Proteomes" id="UP000246171">
    <property type="component" value="Unassembled WGS sequence"/>
</dbReference>
<dbReference type="AlphaFoldDB" id="A0A317WE58"/>
<dbReference type="EMBL" id="MSFU01000002">
    <property type="protein sequence ID" value="PWY84285.1"/>
    <property type="molecule type" value="Genomic_DNA"/>
</dbReference>